<accession>A0A1N7MF28</accession>
<dbReference type="Pfam" id="PF20434">
    <property type="entry name" value="BD-FAE"/>
    <property type="match status" value="1"/>
</dbReference>
<feature type="domain" description="BD-FAE-like" evidence="2">
    <location>
        <begin position="75"/>
        <end position="179"/>
    </location>
</feature>
<dbReference type="Proteomes" id="UP000185678">
    <property type="component" value="Unassembled WGS sequence"/>
</dbReference>
<keyword evidence="1 3" id="KW-0378">Hydrolase</keyword>
<evidence type="ECO:0000256" key="1">
    <source>
        <dbReference type="ARBA" id="ARBA00022801"/>
    </source>
</evidence>
<dbReference type="EMBL" id="FTOA01000004">
    <property type="protein sequence ID" value="SIS84561.1"/>
    <property type="molecule type" value="Genomic_DNA"/>
</dbReference>
<dbReference type="PANTHER" id="PTHR48081">
    <property type="entry name" value="AB HYDROLASE SUPERFAMILY PROTEIN C4A8.06C"/>
    <property type="match status" value="1"/>
</dbReference>
<name>A0A1N7MF28_9PROT</name>
<dbReference type="InterPro" id="IPR029058">
    <property type="entry name" value="AB_hydrolase_fold"/>
</dbReference>
<dbReference type="STRING" id="80876.SAMN05421779_10476"/>
<proteinExistence type="predicted"/>
<dbReference type="InterPro" id="IPR050300">
    <property type="entry name" value="GDXG_lipolytic_enzyme"/>
</dbReference>
<evidence type="ECO:0000259" key="2">
    <source>
        <dbReference type="Pfam" id="PF20434"/>
    </source>
</evidence>
<dbReference type="AlphaFoldDB" id="A0A1N7MF28"/>
<organism evidence="3 4">
    <name type="scientific">Insolitispirillum peregrinum</name>
    <dbReference type="NCBI Taxonomy" id="80876"/>
    <lineage>
        <taxon>Bacteria</taxon>
        <taxon>Pseudomonadati</taxon>
        <taxon>Pseudomonadota</taxon>
        <taxon>Alphaproteobacteria</taxon>
        <taxon>Rhodospirillales</taxon>
        <taxon>Novispirillaceae</taxon>
        <taxon>Insolitispirillum</taxon>
    </lineage>
</organism>
<dbReference type="GO" id="GO:0016787">
    <property type="term" value="F:hydrolase activity"/>
    <property type="evidence" value="ECO:0007669"/>
    <property type="project" value="UniProtKB-KW"/>
</dbReference>
<evidence type="ECO:0000313" key="3">
    <source>
        <dbReference type="EMBL" id="SIS84561.1"/>
    </source>
</evidence>
<dbReference type="Gene3D" id="3.40.50.1820">
    <property type="entry name" value="alpha/beta hydrolase"/>
    <property type="match status" value="1"/>
</dbReference>
<protein>
    <submittedName>
        <fullName evidence="3">Alpha/beta hydrolase fold</fullName>
    </submittedName>
</protein>
<dbReference type="PANTHER" id="PTHR48081:SF33">
    <property type="entry name" value="KYNURENINE FORMAMIDASE"/>
    <property type="match status" value="1"/>
</dbReference>
<reference evidence="3 4" key="1">
    <citation type="submission" date="2017-01" db="EMBL/GenBank/DDBJ databases">
        <authorList>
            <person name="Mah S.A."/>
            <person name="Swanson W.J."/>
            <person name="Moy G.W."/>
            <person name="Vacquier V.D."/>
        </authorList>
    </citation>
    <scope>NUCLEOTIDE SEQUENCE [LARGE SCALE GENOMIC DNA]</scope>
    <source>
        <strain evidence="3 4">DSM 11589</strain>
    </source>
</reference>
<dbReference type="SUPFAM" id="SSF53474">
    <property type="entry name" value="alpha/beta-Hydrolases"/>
    <property type="match status" value="1"/>
</dbReference>
<keyword evidence="4" id="KW-1185">Reference proteome</keyword>
<dbReference type="InterPro" id="IPR049492">
    <property type="entry name" value="BD-FAE-like_dom"/>
</dbReference>
<sequence length="308" mass="33572">MRMMSAPRITLLLVTFAVVSVPLTVQAGGLSDRLQQGVANLLTSPPEDHRVQVETLVPGSRRLTESYGEDPLQALDVYLPPHATDAPILVMVHGGGWKEGDKGEPHVVVNKLKRWLPQGFIVISVNTRLLPQAMAYEQAEDLAKAMKWIQGHARNWGGRSDKIILMGHSSGGHLVALLSSKPSMVGKPWAGTVALDTAALHIPSKMRKSHLPFYDAAFGSDPGYWTKASPMNQWTAKAVPMMLVCSSKRPDKPCSEAQEFQKQAAHAGREMIVSPQNLSHAEINDTLGESNAYTGAVETFIMRQLAGR</sequence>
<evidence type="ECO:0000313" key="4">
    <source>
        <dbReference type="Proteomes" id="UP000185678"/>
    </source>
</evidence>
<gene>
    <name evidence="3" type="ORF">SAMN05421779_10476</name>
</gene>